<sequence length="129" mass="14209">MLELNGPFLLLTSFAPSLVWPLPEFLVESDSHLAGNHTARWRIFSFLLPPSGLLVQFSSLARRASFARCGAALLEDSAVIIAECKLWKIVLSVRTADKMIRAVRQSLAIAAWRSTHPHASGGPLPHILR</sequence>
<evidence type="ECO:0008006" key="3">
    <source>
        <dbReference type="Google" id="ProtNLM"/>
    </source>
</evidence>
<accession>A0ABN9U138</accession>
<dbReference type="EMBL" id="CAUYUJ010015317">
    <property type="protein sequence ID" value="CAK0852492.1"/>
    <property type="molecule type" value="Genomic_DNA"/>
</dbReference>
<gene>
    <name evidence="1" type="ORF">PCOR1329_LOCUS44250</name>
</gene>
<protein>
    <recommendedName>
        <fullName evidence="3">Secreted protein</fullName>
    </recommendedName>
</protein>
<name>A0ABN9U138_9DINO</name>
<comment type="caution">
    <text evidence="1">The sequence shown here is derived from an EMBL/GenBank/DDBJ whole genome shotgun (WGS) entry which is preliminary data.</text>
</comment>
<feature type="non-terminal residue" evidence="1">
    <location>
        <position position="129"/>
    </location>
</feature>
<organism evidence="1 2">
    <name type="scientific">Prorocentrum cordatum</name>
    <dbReference type="NCBI Taxonomy" id="2364126"/>
    <lineage>
        <taxon>Eukaryota</taxon>
        <taxon>Sar</taxon>
        <taxon>Alveolata</taxon>
        <taxon>Dinophyceae</taxon>
        <taxon>Prorocentrales</taxon>
        <taxon>Prorocentraceae</taxon>
        <taxon>Prorocentrum</taxon>
    </lineage>
</organism>
<reference evidence="1" key="1">
    <citation type="submission" date="2023-10" db="EMBL/GenBank/DDBJ databases">
        <authorList>
            <person name="Chen Y."/>
            <person name="Shah S."/>
            <person name="Dougan E. K."/>
            <person name="Thang M."/>
            <person name="Chan C."/>
        </authorList>
    </citation>
    <scope>NUCLEOTIDE SEQUENCE [LARGE SCALE GENOMIC DNA]</scope>
</reference>
<evidence type="ECO:0000313" key="1">
    <source>
        <dbReference type="EMBL" id="CAK0852492.1"/>
    </source>
</evidence>
<evidence type="ECO:0000313" key="2">
    <source>
        <dbReference type="Proteomes" id="UP001189429"/>
    </source>
</evidence>
<proteinExistence type="predicted"/>
<keyword evidence="2" id="KW-1185">Reference proteome</keyword>
<dbReference type="Proteomes" id="UP001189429">
    <property type="component" value="Unassembled WGS sequence"/>
</dbReference>